<keyword evidence="2" id="KW-0032">Aminotransferase</keyword>
<dbReference type="SUPFAM" id="SSF53383">
    <property type="entry name" value="PLP-dependent transferases"/>
    <property type="match status" value="1"/>
</dbReference>
<reference evidence="3" key="1">
    <citation type="submission" date="2016-03" db="EMBL/GenBank/DDBJ databases">
        <authorList>
            <person name="Ploux O."/>
        </authorList>
    </citation>
    <scope>NUCLEOTIDE SEQUENCE [LARGE SCALE GENOMIC DNA]</scope>
    <source>
        <strain evidence="3">BS258</strain>
    </source>
</reference>
<dbReference type="RefSeq" id="WP_062862322.1">
    <property type="nucleotide sequence ID" value="NZ_CP014869.1"/>
</dbReference>
<dbReference type="InterPro" id="IPR015422">
    <property type="entry name" value="PyrdxlP-dep_Trfase_small"/>
</dbReference>
<dbReference type="InterPro" id="IPR000192">
    <property type="entry name" value="Aminotrans_V_dom"/>
</dbReference>
<name>A0A142NPN9_BRELN</name>
<protein>
    <submittedName>
        <fullName evidence="2">Class V aminotransferase</fullName>
    </submittedName>
</protein>
<gene>
    <name evidence="2" type="ORF">A2T55_14220</name>
</gene>
<dbReference type="Pfam" id="PF00266">
    <property type="entry name" value="Aminotran_5"/>
    <property type="match status" value="1"/>
</dbReference>
<evidence type="ECO:0000259" key="1">
    <source>
        <dbReference type="Pfam" id="PF00266"/>
    </source>
</evidence>
<evidence type="ECO:0000313" key="2">
    <source>
        <dbReference type="EMBL" id="AMT94757.1"/>
    </source>
</evidence>
<proteinExistence type="predicted"/>
<dbReference type="PANTHER" id="PTHR43586">
    <property type="entry name" value="CYSTEINE DESULFURASE"/>
    <property type="match status" value="1"/>
</dbReference>
<dbReference type="GO" id="GO:0008483">
    <property type="term" value="F:transaminase activity"/>
    <property type="evidence" value="ECO:0007669"/>
    <property type="project" value="UniProtKB-KW"/>
</dbReference>
<evidence type="ECO:0000313" key="3">
    <source>
        <dbReference type="Proteomes" id="UP000075950"/>
    </source>
</evidence>
<feature type="domain" description="Aminotransferase class V" evidence="1">
    <location>
        <begin position="90"/>
        <end position="312"/>
    </location>
</feature>
<keyword evidence="2" id="KW-0808">Transferase</keyword>
<dbReference type="InterPro" id="IPR015421">
    <property type="entry name" value="PyrdxlP-dep_Trfase_major"/>
</dbReference>
<dbReference type="Gene3D" id="3.40.640.10">
    <property type="entry name" value="Type I PLP-dependent aspartate aminotransferase-like (Major domain)"/>
    <property type="match status" value="1"/>
</dbReference>
<dbReference type="EMBL" id="CP014869">
    <property type="protein sequence ID" value="AMT94757.1"/>
    <property type="molecule type" value="Genomic_DNA"/>
</dbReference>
<dbReference type="PANTHER" id="PTHR43586:SF21">
    <property type="entry name" value="PYRIDOXAL PHOSPHATE (PLP)-DEPENDENT ASPARTATE AMINOTRANSFERASE SUPERFAMILY"/>
    <property type="match status" value="1"/>
</dbReference>
<sequence>MDINDDPTGSTSRLTIAQARTEWDVQTAFLDSCSYGPPPRRGWEALQRSLDQWRVGSVPWPRWAESVDTSRELFGRLVGVPAGQMATGAAVSQLLAPIAAALPDGAEVLIPNIEFTSGVYPFAVHADRGMRVRTAPLDTLAEAVDASTALVSFSAAQSATGEVADLPAITRAARKVGALTVLDGTQTAGWLPLDAANVDFLAVAAYKWLCAPRGTAFLTMPSQLAAADDDQPHRAEFFDRLKPLAAGWFAAGGAASYGMPMHLADGARAFDISPAWHSWVGTAPALELLLDVGVDRIHAHDLALANRFRTGLGLAESNSAIVSIDLGIVDRSWPGAVDRLDAAGVRYSQAGGNMRFGFHLFNDVADVDTALNAVTDAVVL</sequence>
<dbReference type="InterPro" id="IPR015424">
    <property type="entry name" value="PyrdxlP-dep_Trfase"/>
</dbReference>
<dbReference type="Proteomes" id="UP000075950">
    <property type="component" value="Chromosome"/>
</dbReference>
<dbReference type="AlphaFoldDB" id="A0A142NPN9"/>
<organism evidence="2 3">
    <name type="scientific">Brevibacterium linens</name>
    <dbReference type="NCBI Taxonomy" id="1703"/>
    <lineage>
        <taxon>Bacteria</taxon>
        <taxon>Bacillati</taxon>
        <taxon>Actinomycetota</taxon>
        <taxon>Actinomycetes</taxon>
        <taxon>Micrococcales</taxon>
        <taxon>Brevibacteriaceae</taxon>
        <taxon>Brevibacterium</taxon>
    </lineage>
</organism>
<accession>A0A142NPN9</accession>
<dbReference type="KEGG" id="bly:A2T55_14220"/>
<dbReference type="Gene3D" id="3.90.1150.10">
    <property type="entry name" value="Aspartate Aminotransferase, domain 1"/>
    <property type="match status" value="1"/>
</dbReference>